<reference evidence="2" key="1">
    <citation type="journal article" date="2019" name="Int. J. Syst. Evol. Microbiol.">
        <title>The Global Catalogue of Microorganisms (GCM) 10K type strain sequencing project: providing services to taxonomists for standard genome sequencing and annotation.</title>
        <authorList>
            <consortium name="The Broad Institute Genomics Platform"/>
            <consortium name="The Broad Institute Genome Sequencing Center for Infectious Disease"/>
            <person name="Wu L."/>
            <person name="Ma J."/>
        </authorList>
    </citation>
    <scope>NUCLEOTIDE SEQUENCE [LARGE SCALE GENOMIC DNA]</scope>
    <source>
        <strain evidence="2">JCM 13006</strain>
    </source>
</reference>
<dbReference type="RefSeq" id="WP_345696796.1">
    <property type="nucleotide sequence ID" value="NZ_BAABIS010000001.1"/>
</dbReference>
<evidence type="ECO:0000313" key="2">
    <source>
        <dbReference type="Proteomes" id="UP001501752"/>
    </source>
</evidence>
<protein>
    <submittedName>
        <fullName evidence="1">Uncharacterized protein</fullName>
    </submittedName>
</protein>
<organism evidence="1 2">
    <name type="scientific">Kitasatospora terrestris</name>
    <dbReference type="NCBI Taxonomy" id="258051"/>
    <lineage>
        <taxon>Bacteria</taxon>
        <taxon>Bacillati</taxon>
        <taxon>Actinomycetota</taxon>
        <taxon>Actinomycetes</taxon>
        <taxon>Kitasatosporales</taxon>
        <taxon>Streptomycetaceae</taxon>
        <taxon>Kitasatospora</taxon>
    </lineage>
</organism>
<evidence type="ECO:0000313" key="1">
    <source>
        <dbReference type="EMBL" id="GAA4846554.1"/>
    </source>
</evidence>
<dbReference type="Proteomes" id="UP001501752">
    <property type="component" value="Unassembled WGS sequence"/>
</dbReference>
<comment type="caution">
    <text evidence="1">The sequence shown here is derived from an EMBL/GenBank/DDBJ whole genome shotgun (WGS) entry which is preliminary data.</text>
</comment>
<name>A0ABP9DLI9_9ACTN</name>
<keyword evidence="2" id="KW-1185">Reference proteome</keyword>
<proteinExistence type="predicted"/>
<accession>A0ABP9DLI9</accession>
<gene>
    <name evidence="1" type="ORF">GCM10023235_24050</name>
</gene>
<sequence>MKTVVGLGAEPGFGAVDAGPLGNARYREPAVELLTQPAFGRSLGAGIGFAPTRV</sequence>
<dbReference type="EMBL" id="BAABIS010000001">
    <property type="protein sequence ID" value="GAA4846554.1"/>
    <property type="molecule type" value="Genomic_DNA"/>
</dbReference>